<reference evidence="2" key="1">
    <citation type="journal article" date="2019" name="Environ. Microbiol.">
        <title>Fungal ecological strategies reflected in gene transcription - a case study of two litter decomposers.</title>
        <authorList>
            <person name="Barbi F."/>
            <person name="Kohler A."/>
            <person name="Barry K."/>
            <person name="Baskaran P."/>
            <person name="Daum C."/>
            <person name="Fauchery L."/>
            <person name="Ihrmark K."/>
            <person name="Kuo A."/>
            <person name="LaButti K."/>
            <person name="Lipzen A."/>
            <person name="Morin E."/>
            <person name="Grigoriev I.V."/>
            <person name="Henrissat B."/>
            <person name="Lindahl B."/>
            <person name="Martin F."/>
        </authorList>
    </citation>
    <scope>NUCLEOTIDE SEQUENCE</scope>
    <source>
        <strain evidence="2">JB14</strain>
    </source>
</reference>
<evidence type="ECO:0000256" key="1">
    <source>
        <dbReference type="SAM" id="Coils"/>
    </source>
</evidence>
<dbReference type="AlphaFoldDB" id="A0A6A4GAJ7"/>
<organism evidence="2 3">
    <name type="scientific">Gymnopus androsaceus JB14</name>
    <dbReference type="NCBI Taxonomy" id="1447944"/>
    <lineage>
        <taxon>Eukaryota</taxon>
        <taxon>Fungi</taxon>
        <taxon>Dikarya</taxon>
        <taxon>Basidiomycota</taxon>
        <taxon>Agaricomycotina</taxon>
        <taxon>Agaricomycetes</taxon>
        <taxon>Agaricomycetidae</taxon>
        <taxon>Agaricales</taxon>
        <taxon>Marasmiineae</taxon>
        <taxon>Omphalotaceae</taxon>
        <taxon>Gymnopus</taxon>
    </lineage>
</organism>
<keyword evidence="1" id="KW-0175">Coiled coil</keyword>
<proteinExistence type="predicted"/>
<keyword evidence="3" id="KW-1185">Reference proteome</keyword>
<gene>
    <name evidence="2" type="ORF">BT96DRAFT_952139</name>
</gene>
<accession>A0A6A4GAJ7</accession>
<evidence type="ECO:0000313" key="3">
    <source>
        <dbReference type="Proteomes" id="UP000799118"/>
    </source>
</evidence>
<name>A0A6A4GAJ7_9AGAR</name>
<feature type="coiled-coil region" evidence="1">
    <location>
        <begin position="9"/>
        <end position="36"/>
    </location>
</feature>
<evidence type="ECO:0000313" key="2">
    <source>
        <dbReference type="EMBL" id="KAE9382510.1"/>
    </source>
</evidence>
<dbReference type="Proteomes" id="UP000799118">
    <property type="component" value="Unassembled WGS sequence"/>
</dbReference>
<feature type="non-terminal residue" evidence="2">
    <location>
        <position position="146"/>
    </location>
</feature>
<sequence>MPVLRTNDVGALQQELLDMQRRLNSAQLDLETERARNRMAVVQTRHLESQLADVRRLNSEQEKMLKNRQVEYELLEGEVRTLADSAAASAASAAQAKAYKALVVPGYPDPAARIEDLEGILARYELELRKSEEGRGVAVDRAIRRE</sequence>
<dbReference type="EMBL" id="ML771435">
    <property type="protein sequence ID" value="KAE9382510.1"/>
    <property type="molecule type" value="Genomic_DNA"/>
</dbReference>
<protein>
    <submittedName>
        <fullName evidence="2">Uncharacterized protein</fullName>
    </submittedName>
</protein>